<protein>
    <recommendedName>
        <fullName evidence="3">BED-type domain-containing protein</fullName>
    </recommendedName>
</protein>
<dbReference type="EMBL" id="KE384791">
    <property type="protein sequence ID" value="KJK73662.1"/>
    <property type="molecule type" value="Genomic_DNA"/>
</dbReference>
<organism evidence="1 2">
    <name type="scientific">Metarhizium anisopliae BRIP 53293</name>
    <dbReference type="NCBI Taxonomy" id="1291518"/>
    <lineage>
        <taxon>Eukaryota</taxon>
        <taxon>Fungi</taxon>
        <taxon>Dikarya</taxon>
        <taxon>Ascomycota</taxon>
        <taxon>Pezizomycotina</taxon>
        <taxon>Sordariomycetes</taxon>
        <taxon>Hypocreomycetidae</taxon>
        <taxon>Hypocreales</taxon>
        <taxon>Clavicipitaceae</taxon>
        <taxon>Metarhizium</taxon>
    </lineage>
</organism>
<dbReference type="AlphaFoldDB" id="A0A0D9NI19"/>
<name>A0A0D9NI19_METAN</name>
<evidence type="ECO:0000313" key="2">
    <source>
        <dbReference type="Proteomes" id="UP000054544"/>
    </source>
</evidence>
<reference evidence="2" key="1">
    <citation type="journal article" date="2014" name="BMC Genomics">
        <title>The genome sequence of the biocontrol fungus Metarhizium anisopliae and comparative genomics of Metarhizium species.</title>
        <authorList>
            <person name="Pattemore J.A."/>
            <person name="Hane J.K."/>
            <person name="Williams A.H."/>
            <person name="Wilson B.A."/>
            <person name="Stodart B.J."/>
            <person name="Ash G.J."/>
        </authorList>
    </citation>
    <scope>NUCLEOTIDE SEQUENCE [LARGE SCALE GENOMIC DNA]</scope>
    <source>
        <strain evidence="2">BRIP 53293</strain>
    </source>
</reference>
<accession>A0A0D9NI19</accession>
<dbReference type="Proteomes" id="UP000054544">
    <property type="component" value="Unassembled WGS sequence"/>
</dbReference>
<proteinExistence type="predicted"/>
<sequence>MSVRMSLFEAASGASSLLPSDSISQAASSLSESDLSPSQHSVKRRKLRAVSTWDHFREAEGDEPHRKAGKVLHYCKRCRNPPWSTHISGNARYHLENAHHVVVREDSGPQSKRQLAIENAFARTTAMQVRQTEERATNVLRAAVNANAFREAQMLMAKHGGAQQTDEADGWGRLQISRSHYMVPSGTDRAIT</sequence>
<keyword evidence="2" id="KW-1185">Reference proteome</keyword>
<evidence type="ECO:0008006" key="3">
    <source>
        <dbReference type="Google" id="ProtNLM"/>
    </source>
</evidence>
<evidence type="ECO:0000313" key="1">
    <source>
        <dbReference type="EMBL" id="KJK73662.1"/>
    </source>
</evidence>
<gene>
    <name evidence="1" type="ORF">H634G_11079</name>
</gene>